<dbReference type="AlphaFoldDB" id="A0A2W5WX42"/>
<protein>
    <submittedName>
        <fullName evidence="2">Uncharacterized protein</fullName>
    </submittedName>
</protein>
<evidence type="ECO:0000313" key="2">
    <source>
        <dbReference type="EMBL" id="PZR55222.1"/>
    </source>
</evidence>
<evidence type="ECO:0000256" key="1">
    <source>
        <dbReference type="SAM" id="MobiDB-lite"/>
    </source>
</evidence>
<evidence type="ECO:0000313" key="3">
    <source>
        <dbReference type="Proteomes" id="UP000248783"/>
    </source>
</evidence>
<proteinExistence type="predicted"/>
<dbReference type="Proteomes" id="UP000248783">
    <property type="component" value="Unassembled WGS sequence"/>
</dbReference>
<accession>A0A2W5WX42</accession>
<keyword evidence="3" id="KW-1185">Reference proteome</keyword>
<reference evidence="2 3" key="1">
    <citation type="submission" date="2018-06" db="EMBL/GenBank/DDBJ databases">
        <title>Whole genome sequencing of a novel hydrocarbon degrading bacterial strain, PW21 isolated from oil contaminated produced water sample.</title>
        <authorList>
            <person name="Nagkirti P."/>
            <person name="Shaikh A."/>
            <person name="Gowdaman V."/>
            <person name="Engineer A.E."/>
            <person name="Dagar S."/>
            <person name="Dhakephalkar P.K."/>
        </authorList>
    </citation>
    <scope>NUCLEOTIDE SEQUENCE [LARGE SCALE GENOMIC DNA]</scope>
    <source>
        <strain evidence="2 3">PW21</strain>
    </source>
</reference>
<comment type="caution">
    <text evidence="2">The sequence shown here is derived from an EMBL/GenBank/DDBJ whole genome shotgun (WGS) entry which is preliminary data.</text>
</comment>
<name>A0A2W5WX42_9MICO</name>
<dbReference type="EMBL" id="QKWH01000001">
    <property type="protein sequence ID" value="PZR55222.1"/>
    <property type="molecule type" value="Genomic_DNA"/>
</dbReference>
<organism evidence="2 3">
    <name type="scientific">Xylanimonas oleitrophica</name>
    <dbReference type="NCBI Taxonomy" id="2607479"/>
    <lineage>
        <taxon>Bacteria</taxon>
        <taxon>Bacillati</taxon>
        <taxon>Actinomycetota</taxon>
        <taxon>Actinomycetes</taxon>
        <taxon>Micrococcales</taxon>
        <taxon>Promicromonosporaceae</taxon>
        <taxon>Xylanimonas</taxon>
    </lineage>
</organism>
<sequence length="253" mass="27573">MNPVKEHPVIEQSITDTTPDQPAAEPTLAPAFDLDTWISGMSATERSVEIYGNTSVFGEYEHLVRELDVARREEAAGERSVEDDGGRVARIEARIAELAEIQQQSKTTWYVTALDGEVFKAINEEHPVPDALPEPEKPSKNAHPSVKARYEAEHAEWVVANGAREAERTAAQNERNLHQIAASVVRVEDWQGNVLAGTAVGQPITVAQLKAMERKPHGPLQVGRLLTAVAEAKFGEPVIDAPFSSATSRSARG</sequence>
<feature type="region of interest" description="Disordered" evidence="1">
    <location>
        <begin position="1"/>
        <end position="27"/>
    </location>
</feature>
<gene>
    <name evidence="2" type="ORF">DNL40_02305</name>
</gene>